<comment type="caution">
    <text evidence="1">The sequence shown here is derived from an EMBL/GenBank/DDBJ whole genome shotgun (WGS) entry which is preliminary data.</text>
</comment>
<proteinExistence type="predicted"/>
<name>A0ACB8B6Q0_9AGAM</name>
<organism evidence="1 2">
    <name type="scientific">Leucogyrophana mollusca</name>
    <dbReference type="NCBI Taxonomy" id="85980"/>
    <lineage>
        <taxon>Eukaryota</taxon>
        <taxon>Fungi</taxon>
        <taxon>Dikarya</taxon>
        <taxon>Basidiomycota</taxon>
        <taxon>Agaricomycotina</taxon>
        <taxon>Agaricomycetes</taxon>
        <taxon>Agaricomycetidae</taxon>
        <taxon>Boletales</taxon>
        <taxon>Boletales incertae sedis</taxon>
        <taxon>Leucogyrophana</taxon>
    </lineage>
</organism>
<dbReference type="EMBL" id="MU266527">
    <property type="protein sequence ID" value="KAH7921426.1"/>
    <property type="molecule type" value="Genomic_DNA"/>
</dbReference>
<dbReference type="Proteomes" id="UP000790709">
    <property type="component" value="Unassembled WGS sequence"/>
</dbReference>
<evidence type="ECO:0000313" key="2">
    <source>
        <dbReference type="Proteomes" id="UP000790709"/>
    </source>
</evidence>
<protein>
    <submittedName>
        <fullName evidence="1">Zn-dependent exopeptidase</fullName>
    </submittedName>
</protein>
<sequence>MKSLALVSTVLLSRLIPVACAGYLDRSAQVVLNSPALRSDYQYDEAYLGKLLEIHNDPVEVMRLVDPSNAAKLDEPRLLQVFGRDASWMTEGDKLRLRREGLKFVDLTDHQDLKGDSFLRMQASESWPKLQYQEKVHEIIGHLSIDSMQENLRNLTSFYNRYYLSNHGVKSSRWVYDQILKIISTAPPSVRLSLETFTHPFPQSSIIARFEPTYGRAVSNGNIALPRIVLGTHMDSANYRLPLLPSPGADDDGSGTVALIEAFRALVEGGFRPERPVEFHWYAAEEAGLLGSLEVAKEYKSQNKQVQAMFQLDALAFVRQGTTPTISFITSGVDASLTNWTMAVASEYASAPIQGIELPLGHGSDHMPWDKIGVPVAAATEEHPDKANPYEHTEADRIDLANGEFSFEFIREFTKVAIGFVVELGGWVD</sequence>
<gene>
    <name evidence="1" type="ORF">BV22DRAFT_1019389</name>
</gene>
<reference evidence="1" key="1">
    <citation type="journal article" date="2021" name="New Phytol.">
        <title>Evolutionary innovations through gain and loss of genes in the ectomycorrhizal Boletales.</title>
        <authorList>
            <person name="Wu G."/>
            <person name="Miyauchi S."/>
            <person name="Morin E."/>
            <person name="Kuo A."/>
            <person name="Drula E."/>
            <person name="Varga T."/>
            <person name="Kohler A."/>
            <person name="Feng B."/>
            <person name="Cao Y."/>
            <person name="Lipzen A."/>
            <person name="Daum C."/>
            <person name="Hundley H."/>
            <person name="Pangilinan J."/>
            <person name="Johnson J."/>
            <person name="Barry K."/>
            <person name="LaButti K."/>
            <person name="Ng V."/>
            <person name="Ahrendt S."/>
            <person name="Min B."/>
            <person name="Choi I.G."/>
            <person name="Park H."/>
            <person name="Plett J.M."/>
            <person name="Magnuson J."/>
            <person name="Spatafora J.W."/>
            <person name="Nagy L.G."/>
            <person name="Henrissat B."/>
            <person name="Grigoriev I.V."/>
            <person name="Yang Z.L."/>
            <person name="Xu J."/>
            <person name="Martin F.M."/>
        </authorList>
    </citation>
    <scope>NUCLEOTIDE SEQUENCE</scope>
    <source>
        <strain evidence="1">KUC20120723A-06</strain>
    </source>
</reference>
<evidence type="ECO:0000313" key="1">
    <source>
        <dbReference type="EMBL" id="KAH7921426.1"/>
    </source>
</evidence>
<accession>A0ACB8B6Q0</accession>
<keyword evidence="2" id="KW-1185">Reference proteome</keyword>